<organism evidence="1 2">
    <name type="scientific">Adineta steineri</name>
    <dbReference type="NCBI Taxonomy" id="433720"/>
    <lineage>
        <taxon>Eukaryota</taxon>
        <taxon>Metazoa</taxon>
        <taxon>Spiralia</taxon>
        <taxon>Gnathifera</taxon>
        <taxon>Rotifera</taxon>
        <taxon>Eurotatoria</taxon>
        <taxon>Bdelloidea</taxon>
        <taxon>Adinetida</taxon>
        <taxon>Adinetidae</taxon>
        <taxon>Adineta</taxon>
    </lineage>
</organism>
<protein>
    <submittedName>
        <fullName evidence="1">Uncharacterized protein</fullName>
    </submittedName>
</protein>
<dbReference type="Proteomes" id="UP000663891">
    <property type="component" value="Unassembled WGS sequence"/>
</dbReference>
<gene>
    <name evidence="1" type="ORF">VCS650_LOCUS44029</name>
</gene>
<feature type="non-terminal residue" evidence="1">
    <location>
        <position position="73"/>
    </location>
</feature>
<reference evidence="1" key="1">
    <citation type="submission" date="2021-02" db="EMBL/GenBank/DDBJ databases">
        <authorList>
            <person name="Nowell W R."/>
        </authorList>
    </citation>
    <scope>NUCLEOTIDE SEQUENCE</scope>
</reference>
<comment type="caution">
    <text evidence="1">The sequence shown here is derived from an EMBL/GenBank/DDBJ whole genome shotgun (WGS) entry which is preliminary data.</text>
</comment>
<accession>A0A815WC12</accession>
<evidence type="ECO:0000313" key="2">
    <source>
        <dbReference type="Proteomes" id="UP000663891"/>
    </source>
</evidence>
<dbReference type="AlphaFoldDB" id="A0A815WC12"/>
<sequence>VTPIRPIKDKCRRTSSNYELNSQNYPLRDGVAQTMTLFKQRFVNIRRPTYLFSSTTTIYWIIIKKITISNTYS</sequence>
<evidence type="ECO:0000313" key="1">
    <source>
        <dbReference type="EMBL" id="CAF1541576.1"/>
    </source>
</evidence>
<name>A0A815WC12_9BILA</name>
<feature type="non-terminal residue" evidence="1">
    <location>
        <position position="1"/>
    </location>
</feature>
<dbReference type="OrthoDB" id="10576762at2759"/>
<proteinExistence type="predicted"/>
<dbReference type="EMBL" id="CAJNON010007349">
    <property type="protein sequence ID" value="CAF1541576.1"/>
    <property type="molecule type" value="Genomic_DNA"/>
</dbReference>